<name>A0A844FSI7_9FIRM</name>
<dbReference type="PANTHER" id="PTHR43101:SF1">
    <property type="entry name" value="BETA-FRUCTOSIDASE"/>
    <property type="match status" value="1"/>
</dbReference>
<comment type="similarity">
    <text evidence="1">Belongs to the glycosyl hydrolase 32 family.</text>
</comment>
<dbReference type="GO" id="GO:0004553">
    <property type="term" value="F:hydrolase activity, hydrolyzing O-glycosyl compounds"/>
    <property type="evidence" value="ECO:0007669"/>
    <property type="project" value="InterPro"/>
</dbReference>
<dbReference type="InterPro" id="IPR051214">
    <property type="entry name" value="GH32_Enzymes"/>
</dbReference>
<dbReference type="Pfam" id="PF00251">
    <property type="entry name" value="Glyco_hydro_32N"/>
    <property type="match status" value="1"/>
</dbReference>
<protein>
    <recommendedName>
        <fullName evidence="4">Glycosyl hydrolase family 32 N-terminal domain-containing protein</fullName>
    </recommendedName>
</protein>
<evidence type="ECO:0000256" key="2">
    <source>
        <dbReference type="ARBA" id="ARBA00022801"/>
    </source>
</evidence>
<evidence type="ECO:0000256" key="1">
    <source>
        <dbReference type="ARBA" id="ARBA00009902"/>
    </source>
</evidence>
<dbReference type="EMBL" id="VUNM01000007">
    <property type="protein sequence ID" value="MST88867.1"/>
    <property type="molecule type" value="Genomic_DNA"/>
</dbReference>
<dbReference type="Gene3D" id="2.115.10.20">
    <property type="entry name" value="Glycosyl hydrolase domain, family 43"/>
    <property type="match status" value="1"/>
</dbReference>
<dbReference type="InterPro" id="IPR013148">
    <property type="entry name" value="Glyco_hydro_32_N"/>
</dbReference>
<dbReference type="GO" id="GO:0005975">
    <property type="term" value="P:carbohydrate metabolic process"/>
    <property type="evidence" value="ECO:0007669"/>
    <property type="project" value="InterPro"/>
</dbReference>
<organism evidence="5 6">
    <name type="scientific">Sharpea porci</name>
    <dbReference type="NCBI Taxonomy" id="2652286"/>
    <lineage>
        <taxon>Bacteria</taxon>
        <taxon>Bacillati</taxon>
        <taxon>Bacillota</taxon>
        <taxon>Erysipelotrichia</taxon>
        <taxon>Erysipelotrichales</taxon>
        <taxon>Coprobacillaceae</taxon>
        <taxon>Sharpea</taxon>
    </lineage>
</organism>
<gene>
    <name evidence="5" type="ORF">FYJ79_04635</name>
</gene>
<accession>A0A844FSI7</accession>
<evidence type="ECO:0000259" key="4">
    <source>
        <dbReference type="Pfam" id="PF00251"/>
    </source>
</evidence>
<feature type="domain" description="Glycosyl hydrolase family 32 N-terminal" evidence="4">
    <location>
        <begin position="36"/>
        <end position="98"/>
    </location>
</feature>
<sequence>MKTWTKEERYRVLKSADEIKPLYNRIKLTHYRQHFHIQPITGLLNDPNGFVYHDGKWHLFYQWCPWGAVHGLKYWYQTESEDLVHFENKGVCIKPDTESH</sequence>
<dbReference type="PANTHER" id="PTHR43101">
    <property type="entry name" value="BETA-FRUCTOSIDASE"/>
    <property type="match status" value="1"/>
</dbReference>
<dbReference type="Proteomes" id="UP000442619">
    <property type="component" value="Unassembled WGS sequence"/>
</dbReference>
<comment type="caution">
    <text evidence="5">The sequence shown here is derived from an EMBL/GenBank/DDBJ whole genome shotgun (WGS) entry which is preliminary data.</text>
</comment>
<keyword evidence="2" id="KW-0378">Hydrolase</keyword>
<evidence type="ECO:0000256" key="3">
    <source>
        <dbReference type="ARBA" id="ARBA00023295"/>
    </source>
</evidence>
<evidence type="ECO:0000313" key="5">
    <source>
        <dbReference type="EMBL" id="MST88867.1"/>
    </source>
</evidence>
<dbReference type="InterPro" id="IPR023296">
    <property type="entry name" value="Glyco_hydro_beta-prop_sf"/>
</dbReference>
<dbReference type="PROSITE" id="PS00609">
    <property type="entry name" value="GLYCOSYL_HYDROL_F32"/>
    <property type="match status" value="1"/>
</dbReference>
<dbReference type="InterPro" id="IPR018053">
    <property type="entry name" value="Glyco_hydro_32_AS"/>
</dbReference>
<keyword evidence="3" id="KW-0326">Glycosidase</keyword>
<dbReference type="RefSeq" id="WP_154514939.1">
    <property type="nucleotide sequence ID" value="NZ_VUNM01000007.1"/>
</dbReference>
<keyword evidence="6" id="KW-1185">Reference proteome</keyword>
<evidence type="ECO:0000313" key="6">
    <source>
        <dbReference type="Proteomes" id="UP000442619"/>
    </source>
</evidence>
<reference evidence="5 6" key="1">
    <citation type="submission" date="2019-08" db="EMBL/GenBank/DDBJ databases">
        <title>In-depth cultivation of the pig gut microbiome towards novel bacterial diversity and tailored functional studies.</title>
        <authorList>
            <person name="Wylensek D."/>
            <person name="Hitch T.C.A."/>
            <person name="Clavel T."/>
        </authorList>
    </citation>
    <scope>NUCLEOTIDE SEQUENCE [LARGE SCALE GENOMIC DNA]</scope>
    <source>
        <strain evidence="5 6">CA-Schmier-601-WT-3</strain>
    </source>
</reference>
<dbReference type="SUPFAM" id="SSF75005">
    <property type="entry name" value="Arabinanase/levansucrase/invertase"/>
    <property type="match status" value="1"/>
</dbReference>
<proteinExistence type="inferred from homology"/>
<dbReference type="AlphaFoldDB" id="A0A844FSI7"/>